<keyword evidence="4" id="KW-0443">Lipid metabolism</keyword>
<comment type="caution">
    <text evidence="7">The sequence shown here is derived from an EMBL/GenBank/DDBJ whole genome shotgun (WGS) entry which is preliminary data.</text>
</comment>
<feature type="domain" description="PLD phosphodiesterase" evidence="6">
    <location>
        <begin position="222"/>
        <end position="249"/>
    </location>
</feature>
<dbReference type="EMBL" id="MLHQ01000025">
    <property type="protein sequence ID" value="OOF57347.1"/>
    <property type="molecule type" value="Genomic_DNA"/>
</dbReference>
<dbReference type="PROSITE" id="PS50035">
    <property type="entry name" value="PLD"/>
    <property type="match status" value="1"/>
</dbReference>
<dbReference type="AlphaFoldDB" id="A0A1V3JLU8"/>
<evidence type="ECO:0000259" key="6">
    <source>
        <dbReference type="PROSITE" id="PS50035"/>
    </source>
</evidence>
<dbReference type="Proteomes" id="UP000188602">
    <property type="component" value="Unassembled WGS sequence"/>
</dbReference>
<dbReference type="PANTHER" id="PTHR18896">
    <property type="entry name" value="PHOSPHOLIPASE D"/>
    <property type="match status" value="1"/>
</dbReference>
<dbReference type="InterPro" id="IPR015679">
    <property type="entry name" value="PLipase_D_fam"/>
</dbReference>
<comment type="catalytic activity">
    <reaction evidence="1">
        <text>a 1,2-diacyl-sn-glycero-3-phosphocholine + H2O = a 1,2-diacyl-sn-glycero-3-phosphate + choline + H(+)</text>
        <dbReference type="Rhea" id="RHEA:14445"/>
        <dbReference type="ChEBI" id="CHEBI:15354"/>
        <dbReference type="ChEBI" id="CHEBI:15377"/>
        <dbReference type="ChEBI" id="CHEBI:15378"/>
        <dbReference type="ChEBI" id="CHEBI:57643"/>
        <dbReference type="ChEBI" id="CHEBI:58608"/>
        <dbReference type="EC" id="3.1.4.4"/>
    </reaction>
</comment>
<evidence type="ECO:0000313" key="7">
    <source>
        <dbReference type="EMBL" id="OOF57347.1"/>
    </source>
</evidence>
<evidence type="ECO:0000256" key="4">
    <source>
        <dbReference type="ARBA" id="ARBA00023098"/>
    </source>
</evidence>
<feature type="compositionally biased region" description="Low complexity" evidence="5">
    <location>
        <begin position="153"/>
        <end position="167"/>
    </location>
</feature>
<gene>
    <name evidence="7" type="ORF">BKL49_09735</name>
</gene>
<sequence>MKNIKQTTSYLYTENQYFRFPPLVREFITHWEKLKKGGRAEGPIHWFTVTNSSDSGIGVGTYTTDEMFKLLGRQDVMPGVARAVKRQELEVELGKCNVNRAILYNQKTTSPTAEGRAAAETAYQANEQEIKRIEKEITDIDAKQREAEKKQKNSQNNENTSQSNSIENQALSQEEANLTKALGYEMSDTPGIKAHICTLMPKDEHGKYVHSYKDNKGKDVLAEVYVHSKVTIMDDVFTVISSANLNTRSMQVDTELGIIMECGEVAEGLRKRLWDLHTNKNASANPDDMHDYAVAVKAFDVWGKLIEANKRSQKDGNSPECALREFYRADPTVSRSD</sequence>
<dbReference type="InterPro" id="IPR001736">
    <property type="entry name" value="PLipase_D/transphosphatidylase"/>
</dbReference>
<reference evidence="7 8" key="1">
    <citation type="submission" date="2016-10" db="EMBL/GenBank/DDBJ databases">
        <title>Rodentibacter gen. nov. and new species.</title>
        <authorList>
            <person name="Christensen H."/>
        </authorList>
    </citation>
    <scope>NUCLEOTIDE SEQUENCE [LARGE SCALE GENOMIC DNA]</scope>
    <source>
        <strain evidence="7 8">Ac151</strain>
    </source>
</reference>
<dbReference type="GO" id="GO:0004630">
    <property type="term" value="F:phospholipase D activity"/>
    <property type="evidence" value="ECO:0007669"/>
    <property type="project" value="UniProtKB-EC"/>
</dbReference>
<dbReference type="Gene3D" id="3.30.870.10">
    <property type="entry name" value="Endonuclease Chain A"/>
    <property type="match status" value="1"/>
</dbReference>
<dbReference type="InterPro" id="IPR025202">
    <property type="entry name" value="PLD-like_dom"/>
</dbReference>
<dbReference type="GO" id="GO:0009395">
    <property type="term" value="P:phospholipid catabolic process"/>
    <property type="evidence" value="ECO:0007669"/>
    <property type="project" value="TreeGrafter"/>
</dbReference>
<organism evidence="7 8">
    <name type="scientific">Rodentibacter myodis</name>
    <dbReference type="NCBI Taxonomy" id="1907939"/>
    <lineage>
        <taxon>Bacteria</taxon>
        <taxon>Pseudomonadati</taxon>
        <taxon>Pseudomonadota</taxon>
        <taxon>Gammaproteobacteria</taxon>
        <taxon>Pasteurellales</taxon>
        <taxon>Pasteurellaceae</taxon>
        <taxon>Rodentibacter</taxon>
    </lineage>
</organism>
<name>A0A1V3JLU8_9PAST</name>
<evidence type="ECO:0000256" key="1">
    <source>
        <dbReference type="ARBA" id="ARBA00000798"/>
    </source>
</evidence>
<keyword evidence="8" id="KW-1185">Reference proteome</keyword>
<evidence type="ECO:0000256" key="3">
    <source>
        <dbReference type="ARBA" id="ARBA00022801"/>
    </source>
</evidence>
<feature type="region of interest" description="Disordered" evidence="5">
    <location>
        <begin position="144"/>
        <end position="167"/>
    </location>
</feature>
<accession>A0A1V3JLU8</accession>
<keyword evidence="2" id="KW-0677">Repeat</keyword>
<proteinExistence type="predicted"/>
<protein>
    <submittedName>
        <fullName evidence="7">Phospholipase</fullName>
    </submittedName>
</protein>
<keyword evidence="3" id="KW-0378">Hydrolase</keyword>
<dbReference type="STRING" id="1907939.BKL49_09735"/>
<dbReference type="SUPFAM" id="SSF56024">
    <property type="entry name" value="Phospholipase D/nuclease"/>
    <property type="match status" value="1"/>
</dbReference>
<evidence type="ECO:0000256" key="2">
    <source>
        <dbReference type="ARBA" id="ARBA00022737"/>
    </source>
</evidence>
<evidence type="ECO:0000256" key="5">
    <source>
        <dbReference type="SAM" id="MobiDB-lite"/>
    </source>
</evidence>
<dbReference type="PANTHER" id="PTHR18896:SF76">
    <property type="entry name" value="PHOSPHOLIPASE"/>
    <property type="match status" value="1"/>
</dbReference>
<evidence type="ECO:0000313" key="8">
    <source>
        <dbReference type="Proteomes" id="UP000188602"/>
    </source>
</evidence>
<dbReference type="Pfam" id="PF13091">
    <property type="entry name" value="PLDc_2"/>
    <property type="match status" value="1"/>
</dbReference>